<gene>
    <name evidence="1" type="ORF">MJO28_011803</name>
</gene>
<sequence>MTSFTMFSTSIILLLLILEVQTLTLGLYKEHLSNEPSSGRSDFLLHRRQIAPTPLEPVPTTSTPPGTPTSQTQAPPNDASLDQGVLNQNLLETMAKLDANLEGITDYGSDISDIKDGASRVIRLIPQCNDLRAKVSATAPKQNSDGLGASNQFAVKAGERLTRSMKVILKNASDANLIRQEYRHIRESFKVIAEAFDKTATAAIPGFAAKKARVQEALASASGNPQGLIENAPDGTSGGVATTTSLAPKAIKPTAEEGRPRNKALSDSIAAKKIEASPKTKVLQEAREEGKQNSRASSQIPKSSGGNSSIGTQGGKFTPPIFHPNVFPSGTVCLSILNEEKSWKPAITLKQIVLRIQDLMIDPHNADPAQLDAFSLFKNNRGAYDTKNPARFTPPKKGWASVLVAPLEIPNMFPQSIILVYLLVSVAHSAFDPSTPKILIKTEESSGPLVDEYAPIAKRLKILDAGPSQSSETHPIPTYGEGSTVAHTGEVREPHGIPSNIVSSESSEVHPRPVPREVSQLVHAIANQKPEGMLSLSEILTARLPHWKSLDDVFLSHVLKAWEKIPKKFVLIHKDSSELERYTLGVARELEIIKANVQGDSLANCLEAIRIFGKSKEKISTITKLKILELVESDSKIKVMQSILAENQNDSQTNNLLQCLSHENYREDWKRVCQQYGHSILEDTQQMPDKYKTPGFSSHSPDEAFDEQSEDVPIMGMYHFKVADFLYQNKFINEESLRSYYQLQKKGTLHLIWSYAGWFFFIGPDDLVWNVQTGITQHWYWHIHNKSFKALSVKQEYIINLYFLIKSLIDRATKEFKGTWIMAEWKLFEEAFSSQRLLKILNDIEEPKYPRAHGSHKVTFFPNPRNYQDTEDMEILIKLMYKLTATNQDLDTIAFGFSIRLGCELLNFIDHEIFPGIIKEKLNKLGLNAEQFEEKFKLILLRSRILQTSSHAEDYYQYIKQGNRLLGMNRFEVRFVFENYCNTIQEMLLEYLESYSRVEERADQLSVWLLHQSRMRLLYVHHRNWSNRLKNCSKNLLQQV</sequence>
<reference evidence="2" key="2">
    <citation type="journal article" date="2018" name="Mol. Plant Microbe Interact.">
        <title>Genome sequence resources for the wheat stripe rust pathogen (Puccinia striiformis f. sp. tritici) and the barley stripe rust pathogen (Puccinia striiformis f. sp. hordei).</title>
        <authorList>
            <person name="Xia C."/>
            <person name="Wang M."/>
            <person name="Yin C."/>
            <person name="Cornejo O.E."/>
            <person name="Hulbert S.H."/>
            <person name="Chen X."/>
        </authorList>
    </citation>
    <scope>NUCLEOTIDE SEQUENCE [LARGE SCALE GENOMIC DNA]</scope>
    <source>
        <strain evidence="2">93-210</strain>
    </source>
</reference>
<reference evidence="2" key="1">
    <citation type="journal article" date="2018" name="BMC Genomics">
        <title>Genomic insights into host adaptation between the wheat stripe rust pathogen (Puccinia striiformis f. sp. tritici) and the barley stripe rust pathogen (Puccinia striiformis f. sp. hordei).</title>
        <authorList>
            <person name="Xia C."/>
            <person name="Wang M."/>
            <person name="Yin C."/>
            <person name="Cornejo O.E."/>
            <person name="Hulbert S.H."/>
            <person name="Chen X."/>
        </authorList>
    </citation>
    <scope>NUCLEOTIDE SEQUENCE [LARGE SCALE GENOMIC DNA]</scope>
    <source>
        <strain evidence="2">93-210</strain>
    </source>
</reference>
<name>A0ACC0E5C9_9BASI</name>
<comment type="caution">
    <text evidence="1">The sequence shown here is derived from an EMBL/GenBank/DDBJ whole genome shotgun (WGS) entry which is preliminary data.</text>
</comment>
<protein>
    <submittedName>
        <fullName evidence="1">Uncharacterized protein</fullName>
    </submittedName>
</protein>
<accession>A0ACC0E5C9</accession>
<dbReference type="EMBL" id="CM045875">
    <property type="protein sequence ID" value="KAI7944275.1"/>
    <property type="molecule type" value="Genomic_DNA"/>
</dbReference>
<evidence type="ECO:0000313" key="1">
    <source>
        <dbReference type="EMBL" id="KAI7944275.1"/>
    </source>
</evidence>
<dbReference type="Proteomes" id="UP001060170">
    <property type="component" value="Chromosome 11"/>
</dbReference>
<evidence type="ECO:0000313" key="2">
    <source>
        <dbReference type="Proteomes" id="UP001060170"/>
    </source>
</evidence>
<keyword evidence="2" id="KW-1185">Reference proteome</keyword>
<organism evidence="1 2">
    <name type="scientific">Puccinia striiformis f. sp. tritici</name>
    <dbReference type="NCBI Taxonomy" id="168172"/>
    <lineage>
        <taxon>Eukaryota</taxon>
        <taxon>Fungi</taxon>
        <taxon>Dikarya</taxon>
        <taxon>Basidiomycota</taxon>
        <taxon>Pucciniomycotina</taxon>
        <taxon>Pucciniomycetes</taxon>
        <taxon>Pucciniales</taxon>
        <taxon>Pucciniaceae</taxon>
        <taxon>Puccinia</taxon>
    </lineage>
</organism>
<reference evidence="1 2" key="3">
    <citation type="journal article" date="2022" name="Microbiol. Spectr.">
        <title>Folding features and dynamics of 3D genome architecture in plant fungal pathogens.</title>
        <authorList>
            <person name="Xia C."/>
        </authorList>
    </citation>
    <scope>NUCLEOTIDE SEQUENCE [LARGE SCALE GENOMIC DNA]</scope>
    <source>
        <strain evidence="1 2">93-210</strain>
    </source>
</reference>
<proteinExistence type="predicted"/>